<dbReference type="SUPFAM" id="SSF52540">
    <property type="entry name" value="P-loop containing nucleoside triphosphate hydrolases"/>
    <property type="match status" value="1"/>
</dbReference>
<evidence type="ECO:0000256" key="1">
    <source>
        <dbReference type="SAM" id="MobiDB-lite"/>
    </source>
</evidence>
<dbReference type="InterPro" id="IPR027417">
    <property type="entry name" value="P-loop_NTPase"/>
</dbReference>
<evidence type="ECO:0000313" key="2">
    <source>
        <dbReference type="EMBL" id="MCK9877274.1"/>
    </source>
</evidence>
<name>A0ABT0K0D3_9ACTN</name>
<organism evidence="2 3">
    <name type="scientific">Frankia umida</name>
    <dbReference type="NCBI Taxonomy" id="573489"/>
    <lineage>
        <taxon>Bacteria</taxon>
        <taxon>Bacillati</taxon>
        <taxon>Actinomycetota</taxon>
        <taxon>Actinomycetes</taxon>
        <taxon>Frankiales</taxon>
        <taxon>Frankiaceae</taxon>
        <taxon>Frankia</taxon>
    </lineage>
</organism>
<comment type="caution">
    <text evidence="2">The sequence shown here is derived from an EMBL/GenBank/DDBJ whole genome shotgun (WGS) entry which is preliminary data.</text>
</comment>
<feature type="non-terminal residue" evidence="2">
    <location>
        <position position="812"/>
    </location>
</feature>
<dbReference type="PROSITE" id="PS00134">
    <property type="entry name" value="TRYPSIN_HIS"/>
    <property type="match status" value="1"/>
</dbReference>
<dbReference type="InterPro" id="IPR009003">
    <property type="entry name" value="Peptidase_S1_PA"/>
</dbReference>
<dbReference type="Gene3D" id="1.25.40.10">
    <property type="entry name" value="Tetratricopeptide repeat domain"/>
    <property type="match status" value="1"/>
</dbReference>
<evidence type="ECO:0000313" key="3">
    <source>
        <dbReference type="Proteomes" id="UP001201873"/>
    </source>
</evidence>
<dbReference type="Gene3D" id="2.40.10.10">
    <property type="entry name" value="Trypsin-like serine proteases"/>
    <property type="match status" value="1"/>
</dbReference>
<dbReference type="SUPFAM" id="SSF50494">
    <property type="entry name" value="Trypsin-like serine proteases"/>
    <property type="match status" value="1"/>
</dbReference>
<sequence>MLAGVGRLLVGETPDQTAYDEEFRTGFVIAHGHVLTAAHCVRDLADEPLWLRLRPGSGRSSGSGGHPGGGRYVFVPLRVVDVDEALDGAVLALDTARVAASAQDSRALTELLTRVAVPLGVTAVRFGWDIRTEGFPASAGNPDGTVFSGTVDDPDGQVSQAGMPAPALQLLLGALGAAAPESPKGHSGGPVLHEPPTATSTDGPVTTSQNGAVAVGMVRAYPPGDETRWTALGGIVYATRLDDLARRFPPVADAVADTAQRRLEAVSPRRRTVTDSVAGLLRADAALTDFRGRTSERHNLHAWCGSSQARSAWLMTGPAGQGKTRLARQLADELDAQGGWLTGLFRGPGSLDTMREVVDAARVSGRRLLLIVDYAAEHRAAALQPLVDVLAGGEIPWRLLLLARAAGDWWTDSAHGLLSRLETVGVQVPPEPITLDLLEPTEQGRRSTFTAVAEALRAPVGEFAATRGLPFVPDPAPPSLLEKGEFGSALMLHIAAVCALLPTASPGQHPRPNGPSRPPAQPRAADLVGRILDLECRHHWLYSDDAASKLYPATREAFHQHADGPEGRRLVELAVATATLFGAANRHEATTVLSAALALKNPLETNPIARWLHDLYPPADSTDGWLPPLQPDLLGEELVARVLHQALVDDRLPATRTLPFQVLTDEQAGPPTAEQVQRMLTVLTRTATRHPTIARLLDGGPTPTSPLLAKIPAGYDLAPVEAALPTSTTNLLTFAVQLTAHNLSQHTERIRTTDGQITYPQAAELARLHNNLAGRLSSAGRRAEALAPAQEAVNLRRQLAADSPDAYLPDLA</sequence>
<dbReference type="InterPro" id="IPR018114">
    <property type="entry name" value="TRYPSIN_HIS"/>
</dbReference>
<gene>
    <name evidence="2" type="ORF">MXD59_16080</name>
</gene>
<protein>
    <submittedName>
        <fullName evidence="2">Trypsin-like peptidase domain-containing protein</fullName>
    </submittedName>
</protein>
<accession>A0ABT0K0D3</accession>
<dbReference type="InterPro" id="IPR043504">
    <property type="entry name" value="Peptidase_S1_PA_chymotrypsin"/>
</dbReference>
<proteinExistence type="predicted"/>
<dbReference type="EMBL" id="JALKFT010000015">
    <property type="protein sequence ID" value="MCK9877274.1"/>
    <property type="molecule type" value="Genomic_DNA"/>
</dbReference>
<dbReference type="RefSeq" id="WP_248825527.1">
    <property type="nucleotide sequence ID" value="NZ_JALKFT010000015.1"/>
</dbReference>
<feature type="region of interest" description="Disordered" evidence="1">
    <location>
        <begin position="141"/>
        <end position="160"/>
    </location>
</feature>
<reference evidence="2 3" key="1">
    <citation type="submission" date="2022-04" db="EMBL/GenBank/DDBJ databases">
        <title>Genome diversity in the genus Frankia.</title>
        <authorList>
            <person name="Carlos-Shanley C."/>
            <person name="Hahn D."/>
        </authorList>
    </citation>
    <scope>NUCLEOTIDE SEQUENCE [LARGE SCALE GENOMIC DNA]</scope>
    <source>
        <strain evidence="2 3">Ag45/Mut15</strain>
    </source>
</reference>
<dbReference type="InterPro" id="IPR011990">
    <property type="entry name" value="TPR-like_helical_dom_sf"/>
</dbReference>
<dbReference type="Pfam" id="PF13365">
    <property type="entry name" value="Trypsin_2"/>
    <property type="match status" value="1"/>
</dbReference>
<feature type="region of interest" description="Disordered" evidence="1">
    <location>
        <begin position="179"/>
        <end position="205"/>
    </location>
</feature>
<dbReference type="Proteomes" id="UP001201873">
    <property type="component" value="Unassembled WGS sequence"/>
</dbReference>
<keyword evidence="3" id="KW-1185">Reference proteome</keyword>